<evidence type="ECO:0000313" key="11">
    <source>
        <dbReference type="Proteomes" id="UP000434850"/>
    </source>
</evidence>
<evidence type="ECO:0000256" key="1">
    <source>
        <dbReference type="ARBA" id="ARBA00012417"/>
    </source>
</evidence>
<dbReference type="OrthoDB" id="1172326at2"/>
<keyword evidence="3 10" id="KW-0808">Transferase</keyword>
<dbReference type="GO" id="GO:0003677">
    <property type="term" value="F:DNA binding"/>
    <property type="evidence" value="ECO:0007669"/>
    <property type="project" value="InterPro"/>
</dbReference>
<reference evidence="10 11" key="1">
    <citation type="submission" date="2019-12" db="EMBL/GenBank/DDBJ databases">
        <title>Mucilaginibacter sp. HME9299 genome sequencing and assembly.</title>
        <authorList>
            <person name="Kang H."/>
            <person name="Kim H."/>
            <person name="Joh K."/>
        </authorList>
    </citation>
    <scope>NUCLEOTIDE SEQUENCE [LARGE SCALE GENOMIC DNA]</scope>
    <source>
        <strain evidence="10 11">HME9299</strain>
    </source>
</reference>
<keyword evidence="6" id="KW-0239">DNA-directed DNA polymerase</keyword>
<dbReference type="Pfam" id="PF06144">
    <property type="entry name" value="DNA_pol3_delta"/>
    <property type="match status" value="1"/>
</dbReference>
<feature type="domain" description="DNA polymerase III delta N-terminal" evidence="9">
    <location>
        <begin position="19"/>
        <end position="142"/>
    </location>
</feature>
<dbReference type="SUPFAM" id="SSF52540">
    <property type="entry name" value="P-loop containing nucleoside triphosphate hydrolases"/>
    <property type="match status" value="1"/>
</dbReference>
<evidence type="ECO:0000256" key="7">
    <source>
        <dbReference type="ARBA" id="ARBA00034754"/>
    </source>
</evidence>
<dbReference type="AlphaFoldDB" id="A0A6I4IQE8"/>
<dbReference type="EMBL" id="WQLA01000003">
    <property type="protein sequence ID" value="MVN91034.1"/>
    <property type="molecule type" value="Genomic_DNA"/>
</dbReference>
<dbReference type="Gene3D" id="1.10.8.60">
    <property type="match status" value="1"/>
</dbReference>
<evidence type="ECO:0000256" key="5">
    <source>
        <dbReference type="ARBA" id="ARBA00022705"/>
    </source>
</evidence>
<comment type="catalytic activity">
    <reaction evidence="8">
        <text>DNA(n) + a 2'-deoxyribonucleoside 5'-triphosphate = DNA(n+1) + diphosphate</text>
        <dbReference type="Rhea" id="RHEA:22508"/>
        <dbReference type="Rhea" id="RHEA-COMP:17339"/>
        <dbReference type="Rhea" id="RHEA-COMP:17340"/>
        <dbReference type="ChEBI" id="CHEBI:33019"/>
        <dbReference type="ChEBI" id="CHEBI:61560"/>
        <dbReference type="ChEBI" id="CHEBI:173112"/>
        <dbReference type="EC" id="2.7.7.7"/>
    </reaction>
</comment>
<gene>
    <name evidence="10" type="primary">holA</name>
    <name evidence="10" type="ORF">GO816_07860</name>
</gene>
<dbReference type="PANTHER" id="PTHR34388:SF1">
    <property type="entry name" value="DNA POLYMERASE III SUBUNIT DELTA"/>
    <property type="match status" value="1"/>
</dbReference>
<keyword evidence="11" id="KW-1185">Reference proteome</keyword>
<dbReference type="InterPro" id="IPR008921">
    <property type="entry name" value="DNA_pol3_clamp-load_cplx_C"/>
</dbReference>
<evidence type="ECO:0000256" key="4">
    <source>
        <dbReference type="ARBA" id="ARBA00022695"/>
    </source>
</evidence>
<dbReference type="GO" id="GO:0009360">
    <property type="term" value="C:DNA polymerase III complex"/>
    <property type="evidence" value="ECO:0007669"/>
    <property type="project" value="InterPro"/>
</dbReference>
<sequence>MTANDIIKDIKSRKFKPLYLLHGDEPYFIDLVGNYMESHILSDAEKGFNQTVLYGKDTDIMTVLNAAKRYPMMADYQVIIIKEAQDMKWGKEDADKKGINPVLSYFENPLNTTILVFCYKYGKFDKRKKAYKFIEKNGLVFESASMYDNKIPSWIESYVTEKNYQISAQAAAMLCEYLGNDLSKIANEIDKLMLNISAGQEINLKHIQDNIGISKEYNVFELQSALIKKDVLKANQIVNYFEANPKANPIVLTLGNLNNFFSKVLMYHYVKDKTPKSVASELGVNPYFIKDYEAASRGFDYYKTTLIIGWLREYDLKSKGMNSNASHGELLKELVFKILH</sequence>
<dbReference type="NCBIfam" id="TIGR01128">
    <property type="entry name" value="holA"/>
    <property type="match status" value="1"/>
</dbReference>
<dbReference type="PANTHER" id="PTHR34388">
    <property type="entry name" value="DNA POLYMERASE III SUBUNIT DELTA"/>
    <property type="match status" value="1"/>
</dbReference>
<dbReference type="InterPro" id="IPR005790">
    <property type="entry name" value="DNA_polIII_delta"/>
</dbReference>
<dbReference type="InterPro" id="IPR010372">
    <property type="entry name" value="DNA_pol3_delta_N"/>
</dbReference>
<name>A0A6I4IQE8_9SPHI</name>
<dbReference type="Proteomes" id="UP000434850">
    <property type="component" value="Unassembled WGS sequence"/>
</dbReference>
<dbReference type="RefSeq" id="WP_157540883.1">
    <property type="nucleotide sequence ID" value="NZ_WQLA01000003.1"/>
</dbReference>
<organism evidence="10 11">
    <name type="scientific">Mucilaginibacter aquatilis</name>
    <dbReference type="NCBI Taxonomy" id="1517760"/>
    <lineage>
        <taxon>Bacteria</taxon>
        <taxon>Pseudomonadati</taxon>
        <taxon>Bacteroidota</taxon>
        <taxon>Sphingobacteriia</taxon>
        <taxon>Sphingobacteriales</taxon>
        <taxon>Sphingobacteriaceae</taxon>
        <taxon>Mucilaginibacter</taxon>
    </lineage>
</organism>
<dbReference type="InterPro" id="IPR027417">
    <property type="entry name" value="P-loop_NTPase"/>
</dbReference>
<evidence type="ECO:0000256" key="6">
    <source>
        <dbReference type="ARBA" id="ARBA00022932"/>
    </source>
</evidence>
<accession>A0A6I4IQE8</accession>
<evidence type="ECO:0000256" key="2">
    <source>
        <dbReference type="ARBA" id="ARBA00017703"/>
    </source>
</evidence>
<evidence type="ECO:0000313" key="10">
    <source>
        <dbReference type="EMBL" id="MVN91034.1"/>
    </source>
</evidence>
<dbReference type="GO" id="GO:0003887">
    <property type="term" value="F:DNA-directed DNA polymerase activity"/>
    <property type="evidence" value="ECO:0007669"/>
    <property type="project" value="UniProtKB-KW"/>
</dbReference>
<evidence type="ECO:0000256" key="8">
    <source>
        <dbReference type="ARBA" id="ARBA00049244"/>
    </source>
</evidence>
<protein>
    <recommendedName>
        <fullName evidence="2">DNA polymerase III subunit delta</fullName>
        <ecNumber evidence="1">2.7.7.7</ecNumber>
    </recommendedName>
</protein>
<evidence type="ECO:0000259" key="9">
    <source>
        <dbReference type="Pfam" id="PF06144"/>
    </source>
</evidence>
<keyword evidence="4 10" id="KW-0548">Nucleotidyltransferase</keyword>
<keyword evidence="5" id="KW-0235">DNA replication</keyword>
<evidence type="ECO:0000256" key="3">
    <source>
        <dbReference type="ARBA" id="ARBA00022679"/>
    </source>
</evidence>
<proteinExistence type="inferred from homology"/>
<dbReference type="SUPFAM" id="SSF48019">
    <property type="entry name" value="post-AAA+ oligomerization domain-like"/>
    <property type="match status" value="1"/>
</dbReference>
<comment type="similarity">
    <text evidence="7">Belongs to the DNA polymerase HolA subunit family.</text>
</comment>
<dbReference type="Gene3D" id="3.40.50.300">
    <property type="entry name" value="P-loop containing nucleotide triphosphate hydrolases"/>
    <property type="match status" value="1"/>
</dbReference>
<dbReference type="GO" id="GO:0006261">
    <property type="term" value="P:DNA-templated DNA replication"/>
    <property type="evidence" value="ECO:0007669"/>
    <property type="project" value="TreeGrafter"/>
</dbReference>
<comment type="caution">
    <text evidence="10">The sequence shown here is derived from an EMBL/GenBank/DDBJ whole genome shotgun (WGS) entry which is preliminary data.</text>
</comment>
<dbReference type="EC" id="2.7.7.7" evidence="1"/>
<dbReference type="Gene3D" id="1.20.272.10">
    <property type="match status" value="1"/>
</dbReference>